<accession>A0A7W8XVL3</accession>
<name>A0A7W8XVL3_9HYPH</name>
<comment type="caution">
    <text evidence="1">The sequence shown here is derived from an EMBL/GenBank/DDBJ whole genome shotgun (WGS) entry which is preliminary data.</text>
</comment>
<protein>
    <submittedName>
        <fullName evidence="1">Uncharacterized protein</fullName>
    </submittedName>
</protein>
<reference evidence="1 2" key="1">
    <citation type="submission" date="2020-08" db="EMBL/GenBank/DDBJ databases">
        <title>Genomic Encyclopedia of Type Strains, Phase IV (KMG-V): Genome sequencing to study the core and pangenomes of soil and plant-associated prokaryotes.</title>
        <authorList>
            <person name="Whitman W."/>
        </authorList>
    </citation>
    <scope>NUCLEOTIDE SEQUENCE [LARGE SCALE GENOMIC DNA]</scope>
    <source>
        <strain evidence="1 2">SEMIA 4064</strain>
    </source>
</reference>
<proteinExistence type="predicted"/>
<dbReference type="AlphaFoldDB" id="A0A7W8XVL3"/>
<sequence length="112" mass="12081">MAKIEVSPKLKDDGTHAAIAATHIGQAHIAGTGPSGATCGQCTFWHAWRKAKVNGESQLVAVEPGTFSMRHKSRPSERKDALCNKPIINKARRTIPAAATACRFFTPRTTEI</sequence>
<organism evidence="1 2">
    <name type="scientific">Rhizobium paranaense</name>
    <dbReference type="NCBI Taxonomy" id="1650438"/>
    <lineage>
        <taxon>Bacteria</taxon>
        <taxon>Pseudomonadati</taxon>
        <taxon>Pseudomonadota</taxon>
        <taxon>Alphaproteobacteria</taxon>
        <taxon>Hyphomicrobiales</taxon>
        <taxon>Rhizobiaceae</taxon>
        <taxon>Rhizobium/Agrobacterium group</taxon>
        <taxon>Rhizobium</taxon>
    </lineage>
</organism>
<dbReference type="RefSeq" id="WP_107108829.1">
    <property type="nucleotide sequence ID" value="NZ_JACHBI010000012.1"/>
</dbReference>
<evidence type="ECO:0000313" key="1">
    <source>
        <dbReference type="EMBL" id="MBB5576357.1"/>
    </source>
</evidence>
<dbReference type="Proteomes" id="UP000549882">
    <property type="component" value="Unassembled WGS sequence"/>
</dbReference>
<evidence type="ECO:0000313" key="2">
    <source>
        <dbReference type="Proteomes" id="UP000549882"/>
    </source>
</evidence>
<dbReference type="EMBL" id="JACHBI010000012">
    <property type="protein sequence ID" value="MBB5576357.1"/>
    <property type="molecule type" value="Genomic_DNA"/>
</dbReference>
<keyword evidence="2" id="KW-1185">Reference proteome</keyword>
<gene>
    <name evidence="1" type="ORF">GGD50_005000</name>
</gene>